<proteinExistence type="predicted"/>
<protein>
    <recommendedName>
        <fullName evidence="3">Peptidase S1 domain-containing protein</fullName>
    </recommendedName>
</protein>
<dbReference type="EMBL" id="QJNU01000348">
    <property type="protein sequence ID" value="RYP01739.1"/>
    <property type="molecule type" value="Genomic_DNA"/>
</dbReference>
<sequence length="316" mass="34304">MARLALQSLATALLCLTPRISATPIPEAEETIYTRPIGVPNGGFTTQFYGPTPDILTLSLEAFSISSISNVTEAPPYLPEDAELFGDPELDKRFVKGADNRVLWTDKRYPFGTMGKIQWSNGVYCSGALIGPRHVATAKHCAPLNNQGVSLRFMPAYYDGETSPGAYVTTIIHLPGYSVNDPRPDSCDIKEDWAIFILDQRLGEQHGYLGAKLIDGSVINKPTSLHLGYPGDLANGQRPYRQDRITVRNRFDCGSTGGLVTDADVAGGMSGGPIWVNENGNRYQLGVLSATSVVETVFAGGNNWLNAVIHARRNFP</sequence>
<dbReference type="PANTHER" id="PTHR15462:SF8">
    <property type="entry name" value="SERINE PROTEASE"/>
    <property type="match status" value="1"/>
</dbReference>
<dbReference type="InterPro" id="IPR043504">
    <property type="entry name" value="Peptidase_S1_PA_chymotrypsin"/>
</dbReference>
<dbReference type="InterPro" id="IPR050966">
    <property type="entry name" value="Glutamyl_endopeptidase"/>
</dbReference>
<comment type="caution">
    <text evidence="4">The sequence shown here is derived from an EMBL/GenBank/DDBJ whole genome shotgun (WGS) entry which is preliminary data.</text>
</comment>
<dbReference type="InterPro" id="IPR001254">
    <property type="entry name" value="Trypsin_dom"/>
</dbReference>
<dbReference type="AlphaFoldDB" id="A0A4V1XA72"/>
<gene>
    <name evidence="4" type="ORF">DL764_006101</name>
</gene>
<dbReference type="PROSITE" id="PS50240">
    <property type="entry name" value="TRYPSIN_DOM"/>
    <property type="match status" value="1"/>
</dbReference>
<evidence type="ECO:0000256" key="2">
    <source>
        <dbReference type="SAM" id="SignalP"/>
    </source>
</evidence>
<dbReference type="Proteomes" id="UP000293360">
    <property type="component" value="Unassembled WGS sequence"/>
</dbReference>
<evidence type="ECO:0000256" key="1">
    <source>
        <dbReference type="ARBA" id="ARBA00022729"/>
    </source>
</evidence>
<dbReference type="PANTHER" id="PTHR15462">
    <property type="entry name" value="SERINE PROTEASE"/>
    <property type="match status" value="1"/>
</dbReference>
<evidence type="ECO:0000313" key="5">
    <source>
        <dbReference type="Proteomes" id="UP000293360"/>
    </source>
</evidence>
<evidence type="ECO:0000259" key="3">
    <source>
        <dbReference type="PROSITE" id="PS50240"/>
    </source>
</evidence>
<keyword evidence="1 2" id="KW-0732">Signal</keyword>
<dbReference type="STRING" id="155417.A0A4V1XA72"/>
<dbReference type="Pfam" id="PF00089">
    <property type="entry name" value="Trypsin"/>
    <property type="match status" value="1"/>
</dbReference>
<dbReference type="OrthoDB" id="10037376at2759"/>
<keyword evidence="5" id="KW-1185">Reference proteome</keyword>
<reference evidence="4 5" key="1">
    <citation type="submission" date="2018-06" db="EMBL/GenBank/DDBJ databases">
        <title>Complete Genomes of Monosporascus.</title>
        <authorList>
            <person name="Robinson A.J."/>
            <person name="Natvig D.O."/>
        </authorList>
    </citation>
    <scope>NUCLEOTIDE SEQUENCE [LARGE SCALE GENOMIC DNA]</scope>
    <source>
        <strain evidence="4 5">CBS 110550</strain>
    </source>
</reference>
<feature type="domain" description="Peptidase S1" evidence="3">
    <location>
        <begin position="94"/>
        <end position="310"/>
    </location>
</feature>
<dbReference type="Gene3D" id="2.40.10.10">
    <property type="entry name" value="Trypsin-like serine proteases"/>
    <property type="match status" value="2"/>
</dbReference>
<evidence type="ECO:0000313" key="4">
    <source>
        <dbReference type="EMBL" id="RYP01739.1"/>
    </source>
</evidence>
<accession>A0A4V1XA72</accession>
<name>A0A4V1XA72_9PEZI</name>
<feature type="chain" id="PRO_5020222890" description="Peptidase S1 domain-containing protein" evidence="2">
    <location>
        <begin position="23"/>
        <end position="316"/>
    </location>
</feature>
<dbReference type="SUPFAM" id="SSF50494">
    <property type="entry name" value="Trypsin-like serine proteases"/>
    <property type="match status" value="1"/>
</dbReference>
<organism evidence="4 5">
    <name type="scientific">Monosporascus ibericus</name>
    <dbReference type="NCBI Taxonomy" id="155417"/>
    <lineage>
        <taxon>Eukaryota</taxon>
        <taxon>Fungi</taxon>
        <taxon>Dikarya</taxon>
        <taxon>Ascomycota</taxon>
        <taxon>Pezizomycotina</taxon>
        <taxon>Sordariomycetes</taxon>
        <taxon>Xylariomycetidae</taxon>
        <taxon>Xylariales</taxon>
        <taxon>Xylariales incertae sedis</taxon>
        <taxon>Monosporascus</taxon>
    </lineage>
</organism>
<dbReference type="GO" id="GO:0004252">
    <property type="term" value="F:serine-type endopeptidase activity"/>
    <property type="evidence" value="ECO:0007669"/>
    <property type="project" value="InterPro"/>
</dbReference>
<feature type="signal peptide" evidence="2">
    <location>
        <begin position="1"/>
        <end position="22"/>
    </location>
</feature>
<dbReference type="InterPro" id="IPR009003">
    <property type="entry name" value="Peptidase_S1_PA"/>
</dbReference>
<dbReference type="GO" id="GO:0006508">
    <property type="term" value="P:proteolysis"/>
    <property type="evidence" value="ECO:0007669"/>
    <property type="project" value="InterPro"/>
</dbReference>